<reference evidence="2" key="3">
    <citation type="submission" date="2015-06" db="UniProtKB">
        <authorList>
            <consortium name="EnsemblMetazoa"/>
        </authorList>
    </citation>
    <scope>IDENTIFICATION</scope>
</reference>
<dbReference type="EMBL" id="KB310648">
    <property type="protein sequence ID" value="ELT91090.1"/>
    <property type="molecule type" value="Genomic_DNA"/>
</dbReference>
<dbReference type="AlphaFoldDB" id="R7TJ11"/>
<protein>
    <recommendedName>
        <fullName evidence="4">Tc1-like transposase DDE domain-containing protein</fullName>
    </recommendedName>
</protein>
<sequence>MACGGISHNTKTPLLMIQGNLTTRQCITEVLEPSGIPFLQGHIEIRFFQQDNARPHSAPITRDFLEDNVVPAVFRPAYSPEQSPIEYRSTGIILTAGMFDAMLGAWQWINYLNGTGSGEEFQLKDVDHPFEGYAMDKTSKPLFDSYYQDELGRFIGPDLCLFIKPKEREFVQKKCESTSTRYVCMRNAATD</sequence>
<proteinExistence type="predicted"/>
<reference evidence="1 3" key="2">
    <citation type="journal article" date="2013" name="Nature">
        <title>Insights into bilaterian evolution from three spiralian genomes.</title>
        <authorList>
            <person name="Simakov O."/>
            <person name="Marletaz F."/>
            <person name="Cho S.J."/>
            <person name="Edsinger-Gonzales E."/>
            <person name="Havlak P."/>
            <person name="Hellsten U."/>
            <person name="Kuo D.H."/>
            <person name="Larsson T."/>
            <person name="Lv J."/>
            <person name="Arendt D."/>
            <person name="Savage R."/>
            <person name="Osoegawa K."/>
            <person name="de Jong P."/>
            <person name="Grimwood J."/>
            <person name="Chapman J.A."/>
            <person name="Shapiro H."/>
            <person name="Aerts A."/>
            <person name="Otillar R.P."/>
            <person name="Terry A.Y."/>
            <person name="Boore J.L."/>
            <person name="Grigoriev I.V."/>
            <person name="Lindberg D.R."/>
            <person name="Seaver E.C."/>
            <person name="Weisblat D.A."/>
            <person name="Putnam N.H."/>
            <person name="Rokhsar D.S."/>
        </authorList>
    </citation>
    <scope>NUCLEOTIDE SEQUENCE</scope>
    <source>
        <strain evidence="1 3">I ESC-2004</strain>
    </source>
</reference>
<dbReference type="Gene3D" id="3.30.420.10">
    <property type="entry name" value="Ribonuclease H-like superfamily/Ribonuclease H"/>
    <property type="match status" value="1"/>
</dbReference>
<dbReference type="Proteomes" id="UP000014760">
    <property type="component" value="Unassembled WGS sequence"/>
</dbReference>
<dbReference type="InterPro" id="IPR036397">
    <property type="entry name" value="RNaseH_sf"/>
</dbReference>
<dbReference type="STRING" id="283909.R7TJ11"/>
<reference evidence="3" key="1">
    <citation type="submission" date="2012-12" db="EMBL/GenBank/DDBJ databases">
        <authorList>
            <person name="Hellsten U."/>
            <person name="Grimwood J."/>
            <person name="Chapman J.A."/>
            <person name="Shapiro H."/>
            <person name="Aerts A."/>
            <person name="Otillar R.P."/>
            <person name="Terry A.Y."/>
            <person name="Boore J.L."/>
            <person name="Simakov O."/>
            <person name="Marletaz F."/>
            <person name="Cho S.-J."/>
            <person name="Edsinger-Gonzales E."/>
            <person name="Havlak P."/>
            <person name="Kuo D.-H."/>
            <person name="Larsson T."/>
            <person name="Lv J."/>
            <person name="Arendt D."/>
            <person name="Savage R."/>
            <person name="Osoegawa K."/>
            <person name="de Jong P."/>
            <person name="Lindberg D.R."/>
            <person name="Seaver E.C."/>
            <person name="Weisblat D.A."/>
            <person name="Putnam N.H."/>
            <person name="Grigoriev I.V."/>
            <person name="Rokhsar D.S."/>
        </authorList>
    </citation>
    <scope>NUCLEOTIDE SEQUENCE</scope>
    <source>
        <strain evidence="3">I ESC-2004</strain>
    </source>
</reference>
<evidence type="ECO:0000313" key="1">
    <source>
        <dbReference type="EMBL" id="ELT91090.1"/>
    </source>
</evidence>
<dbReference type="EnsemblMetazoa" id="CapteT212001">
    <property type="protein sequence ID" value="CapteP212001"/>
    <property type="gene ID" value="CapteG212001"/>
</dbReference>
<organism evidence="1">
    <name type="scientific">Capitella teleta</name>
    <name type="common">Polychaete worm</name>
    <dbReference type="NCBI Taxonomy" id="283909"/>
    <lineage>
        <taxon>Eukaryota</taxon>
        <taxon>Metazoa</taxon>
        <taxon>Spiralia</taxon>
        <taxon>Lophotrochozoa</taxon>
        <taxon>Annelida</taxon>
        <taxon>Polychaeta</taxon>
        <taxon>Sedentaria</taxon>
        <taxon>Scolecida</taxon>
        <taxon>Capitellidae</taxon>
        <taxon>Capitella</taxon>
    </lineage>
</organism>
<dbReference type="HOGENOM" id="CLU_1422723_0_0_1"/>
<dbReference type="GO" id="GO:0003676">
    <property type="term" value="F:nucleic acid binding"/>
    <property type="evidence" value="ECO:0007669"/>
    <property type="project" value="InterPro"/>
</dbReference>
<dbReference type="EMBL" id="AMQN01013973">
    <property type="status" value="NOT_ANNOTATED_CDS"/>
    <property type="molecule type" value="Genomic_DNA"/>
</dbReference>
<evidence type="ECO:0008006" key="4">
    <source>
        <dbReference type="Google" id="ProtNLM"/>
    </source>
</evidence>
<dbReference type="OrthoDB" id="6286709at2759"/>
<evidence type="ECO:0000313" key="2">
    <source>
        <dbReference type="EnsemblMetazoa" id="CapteP212001"/>
    </source>
</evidence>
<name>R7TJ11_CAPTE</name>
<gene>
    <name evidence="1" type="ORF">CAPTEDRAFT_212001</name>
</gene>
<accession>R7TJ11</accession>
<evidence type="ECO:0000313" key="3">
    <source>
        <dbReference type="Proteomes" id="UP000014760"/>
    </source>
</evidence>
<keyword evidence="3" id="KW-1185">Reference proteome</keyword>